<evidence type="ECO:0000313" key="2">
    <source>
        <dbReference type="EMBL" id="KZV49432.1"/>
    </source>
</evidence>
<dbReference type="OrthoDB" id="1644512at2759"/>
<dbReference type="GO" id="GO:0061908">
    <property type="term" value="C:phagophore"/>
    <property type="evidence" value="ECO:0007669"/>
    <property type="project" value="TreeGrafter"/>
</dbReference>
<dbReference type="PANTHER" id="PTHR34659">
    <property type="entry name" value="BNAA05G11610D PROTEIN"/>
    <property type="match status" value="1"/>
</dbReference>
<accession>A0A2Z7CQU3</accession>
<reference evidence="2 3" key="1">
    <citation type="journal article" date="2015" name="Proc. Natl. Acad. Sci. U.S.A.">
        <title>The resurrection genome of Boea hygrometrica: A blueprint for survival of dehydration.</title>
        <authorList>
            <person name="Xiao L."/>
            <person name="Yang G."/>
            <person name="Zhang L."/>
            <person name="Yang X."/>
            <person name="Zhao S."/>
            <person name="Ji Z."/>
            <person name="Zhou Q."/>
            <person name="Hu M."/>
            <person name="Wang Y."/>
            <person name="Chen M."/>
            <person name="Xu Y."/>
            <person name="Jin H."/>
            <person name="Xiao X."/>
            <person name="Hu G."/>
            <person name="Bao F."/>
            <person name="Hu Y."/>
            <person name="Wan P."/>
            <person name="Li L."/>
            <person name="Deng X."/>
            <person name="Kuang T."/>
            <person name="Xiang C."/>
            <person name="Zhu J.K."/>
            <person name="Oliver M.J."/>
            <person name="He Y."/>
        </authorList>
    </citation>
    <scope>NUCLEOTIDE SEQUENCE [LARGE SCALE GENOMIC DNA]</scope>
    <source>
        <strain evidence="3">cv. XS01</strain>
    </source>
</reference>
<proteinExistence type="predicted"/>
<name>A0A2Z7CQU3_9LAMI</name>
<dbReference type="GO" id="GO:0005776">
    <property type="term" value="C:autophagosome"/>
    <property type="evidence" value="ECO:0007669"/>
    <property type="project" value="TreeGrafter"/>
</dbReference>
<dbReference type="PANTHER" id="PTHR34659:SF4">
    <property type="match status" value="1"/>
</dbReference>
<dbReference type="GO" id="GO:0006950">
    <property type="term" value="P:response to stress"/>
    <property type="evidence" value="ECO:0007669"/>
    <property type="project" value="TreeGrafter"/>
</dbReference>
<gene>
    <name evidence="2" type="ORF">F511_37462</name>
</gene>
<feature type="region of interest" description="Disordered" evidence="1">
    <location>
        <begin position="249"/>
        <end position="277"/>
    </location>
</feature>
<dbReference type="AlphaFoldDB" id="A0A2Z7CQU3"/>
<dbReference type="EMBL" id="KQ993046">
    <property type="protein sequence ID" value="KZV49432.1"/>
    <property type="molecule type" value="Genomic_DNA"/>
</dbReference>
<evidence type="ECO:0000256" key="1">
    <source>
        <dbReference type="SAM" id="MobiDB-lite"/>
    </source>
</evidence>
<sequence>MDLKGKSWVGSIYHKFEAICQEVEDFVSKDTMKYVENQAQSIGVSVKKLYSDGVQDEIPPVKDDMKPETHLVLGEEANRRYQDTPIPSNITKLYSDEKRLPVKQDSGDIQKKCDISLSDVSLVTSPTMTHTETNHGVSLKEDCDTMVRNDSSEGVQEKISTVMRLSSNNKVLSMISNEENKENHDECNTTLAMVCSPSLSVHEADLLASKQEGSICHKFPDEAEYFLNVPTNGRLSEDDLPLFLEFSLEEDKSSPEPLEASADKGHLPDSSPMDSATLLDSDAAQKPSQTCETLHNSFSTKEEHMETSNAVQSSETVVSYCSHDDAKAESCVISSSQYTPSISLNLLDSESAYYTLTEENIVNTPVGYNGYNHHISVVHACSTSSATLSNEIKAGDMLTPLSVIKSNVSVSSETQNTQYFKGAQSTLLMSTSETGISCLDIGDLNMETIDLSADATSDVFNTNFHRATLSRQKNFRYYKKLFKDAFSSRKRLSKEYEHLVLLHGDINMESKQFLEPRSLPPSTASLNMARSLPSHKSGDSDWEVL</sequence>
<organism evidence="2 3">
    <name type="scientific">Dorcoceras hygrometricum</name>
    <dbReference type="NCBI Taxonomy" id="472368"/>
    <lineage>
        <taxon>Eukaryota</taxon>
        <taxon>Viridiplantae</taxon>
        <taxon>Streptophyta</taxon>
        <taxon>Embryophyta</taxon>
        <taxon>Tracheophyta</taxon>
        <taxon>Spermatophyta</taxon>
        <taxon>Magnoliopsida</taxon>
        <taxon>eudicotyledons</taxon>
        <taxon>Gunneridae</taxon>
        <taxon>Pentapetalae</taxon>
        <taxon>asterids</taxon>
        <taxon>lamiids</taxon>
        <taxon>Lamiales</taxon>
        <taxon>Gesneriaceae</taxon>
        <taxon>Didymocarpoideae</taxon>
        <taxon>Trichosporeae</taxon>
        <taxon>Loxocarpinae</taxon>
        <taxon>Dorcoceras</taxon>
    </lineage>
</organism>
<dbReference type="InterPro" id="IPR053273">
    <property type="entry name" value="CST_Regulator"/>
</dbReference>
<feature type="region of interest" description="Disordered" evidence="1">
    <location>
        <begin position="524"/>
        <end position="545"/>
    </location>
</feature>
<dbReference type="Proteomes" id="UP000250235">
    <property type="component" value="Unassembled WGS sequence"/>
</dbReference>
<evidence type="ECO:0000313" key="3">
    <source>
        <dbReference type="Proteomes" id="UP000250235"/>
    </source>
</evidence>
<protein>
    <submittedName>
        <fullName evidence="2">Uncharacterized protein</fullName>
    </submittedName>
</protein>
<keyword evidence="3" id="KW-1185">Reference proteome</keyword>